<keyword evidence="2" id="KW-0472">Membrane</keyword>
<dbReference type="CDD" id="cd13971">
    <property type="entry name" value="ADCK2-like"/>
    <property type="match status" value="1"/>
</dbReference>
<organism evidence="4 5">
    <name type="scientific">Toxocara canis</name>
    <name type="common">Canine roundworm</name>
    <dbReference type="NCBI Taxonomy" id="6265"/>
    <lineage>
        <taxon>Eukaryota</taxon>
        <taxon>Metazoa</taxon>
        <taxon>Ecdysozoa</taxon>
        <taxon>Nematoda</taxon>
        <taxon>Chromadorea</taxon>
        <taxon>Rhabditida</taxon>
        <taxon>Spirurina</taxon>
        <taxon>Ascaridomorpha</taxon>
        <taxon>Ascaridoidea</taxon>
        <taxon>Toxocaridae</taxon>
        <taxon>Toxocara</taxon>
    </lineage>
</organism>
<evidence type="ECO:0000313" key="4">
    <source>
        <dbReference type="Proteomes" id="UP000050794"/>
    </source>
</evidence>
<dbReference type="Proteomes" id="UP000050794">
    <property type="component" value="Unassembled WGS sequence"/>
</dbReference>
<proteinExistence type="inferred from homology"/>
<dbReference type="InterPro" id="IPR011009">
    <property type="entry name" value="Kinase-like_dom_sf"/>
</dbReference>
<dbReference type="InterPro" id="IPR044095">
    <property type="entry name" value="ADCK2_dom"/>
</dbReference>
<keyword evidence="2" id="KW-1133">Transmembrane helix</keyword>
<keyword evidence="2" id="KW-0812">Transmembrane</keyword>
<dbReference type="SUPFAM" id="SSF56112">
    <property type="entry name" value="Protein kinase-like (PK-like)"/>
    <property type="match status" value="1"/>
</dbReference>
<dbReference type="PANTHER" id="PTHR45890:SF1">
    <property type="entry name" value="AARF DOMAIN CONTAINING KINASE 2"/>
    <property type="match status" value="1"/>
</dbReference>
<dbReference type="PROSITE" id="PS50902">
    <property type="entry name" value="FLAVODOXIN_LIKE"/>
    <property type="match status" value="1"/>
</dbReference>
<dbReference type="Gene3D" id="3.40.50.360">
    <property type="match status" value="1"/>
</dbReference>
<reference evidence="5" key="1">
    <citation type="submission" date="2016-06" db="UniProtKB">
        <authorList>
            <consortium name="WormBaseParasite"/>
        </authorList>
    </citation>
    <scope>IDENTIFICATION</scope>
</reference>
<dbReference type="Pfam" id="PF00258">
    <property type="entry name" value="Flavodoxin_1"/>
    <property type="match status" value="1"/>
</dbReference>
<evidence type="ECO:0000259" key="3">
    <source>
        <dbReference type="PROSITE" id="PS50902"/>
    </source>
</evidence>
<dbReference type="WBParaSite" id="TCNE_0001556301-mRNA-1">
    <property type="protein sequence ID" value="TCNE_0001556301-mRNA-1"/>
    <property type="gene ID" value="TCNE_0001556301"/>
</dbReference>
<evidence type="ECO:0000313" key="5">
    <source>
        <dbReference type="WBParaSite" id="TCNE_0001556301-mRNA-1"/>
    </source>
</evidence>
<dbReference type="InterPro" id="IPR004147">
    <property type="entry name" value="ABC1_dom"/>
</dbReference>
<dbReference type="InterPro" id="IPR029039">
    <property type="entry name" value="Flavoprotein-like_sf"/>
</dbReference>
<feature type="domain" description="Flavodoxin-like" evidence="3">
    <location>
        <begin position="527"/>
        <end position="679"/>
    </location>
</feature>
<dbReference type="Pfam" id="PF03109">
    <property type="entry name" value="ABC1"/>
    <property type="match status" value="1"/>
</dbReference>
<accession>A0A183V492</accession>
<dbReference type="PANTHER" id="PTHR45890">
    <property type="entry name" value="AARF DOMAIN CONTAINING KINASE 2 (PREDICTED)"/>
    <property type="match status" value="1"/>
</dbReference>
<evidence type="ECO:0000256" key="2">
    <source>
        <dbReference type="SAM" id="Phobius"/>
    </source>
</evidence>
<comment type="similarity">
    <text evidence="1">Belongs to the protein kinase superfamily. ADCK protein kinase family.</text>
</comment>
<sequence>LVLCSDGTRRLWWRYALWTIETSGPTLIKLGQWASTRRDIFSKDFCDKIASLHTKTTNRAWGKASRHALDALFPGLDWSTFIVSIQSDPIGSGCIAQVYKAKVNLDKFYTATGIKFVNPEGKKFLDVAEHGVRERIEIDLSILRCFARLAETVVPGLLLMNPVSCIKQFETVLKRQVDLRNEAKALNRFSRNFDVNKTGIRFPLVLCFSKDVIIETFEEGMYVNRLVTGDHEILAQQAATVKRRVALMGARALLKMIFVDNFVHGDLHPGNILIRFNDRQDGLKDVHHAPESNSLIGKLLDSIKETIGWVREPRVRFVENPEYDDEPTLVILDTGIAIEETPSNLRNLRALFRAVVEKRGYDVGQLLLDHAPQHHCRDPEQFCREIDNIVKIARSKGSLRTMNISELLSELFSIVRRHQVSLETSFATVVLAVMVLEGFGRSLDPDLDLFQCARPYLLSAGTATSSLESLVRAAEKDDLLLYLTAFCGVVMPGCVYVLYHYIHKMYLEYAKKREEERLAEERARTAVTIFFASEDNEAERLAHLVADRLSHESPPVVDLSNVDMRDFTRYKGIGLFVVSSVKKGREPETVEWFFDWLEDMAAEKKSIKRKERSCRKMHFAILGVDSSSRGYERLNRAAKTLARRLRAVGAKPLCSLAFADRNGLESLEEQADAWADHILEALDDFTVPEEKSSMSFFGIRGEFSAESSFSESELESSNFERYIS</sequence>
<keyword evidence="4" id="KW-1185">Reference proteome</keyword>
<dbReference type="GO" id="GO:0005739">
    <property type="term" value="C:mitochondrion"/>
    <property type="evidence" value="ECO:0007669"/>
    <property type="project" value="TreeGrafter"/>
</dbReference>
<dbReference type="AlphaFoldDB" id="A0A183V492"/>
<name>A0A183V492_TOXCA</name>
<evidence type="ECO:0000256" key="1">
    <source>
        <dbReference type="ARBA" id="ARBA00009670"/>
    </source>
</evidence>
<dbReference type="InterPro" id="IPR052402">
    <property type="entry name" value="ADCK_kinase"/>
</dbReference>
<protein>
    <submittedName>
        <fullName evidence="5">Flavodoxin-like domain-containing protein</fullName>
    </submittedName>
</protein>
<dbReference type="InterPro" id="IPR008254">
    <property type="entry name" value="Flavodoxin/NO_synth"/>
</dbReference>
<dbReference type="GO" id="GO:0010181">
    <property type="term" value="F:FMN binding"/>
    <property type="evidence" value="ECO:0007669"/>
    <property type="project" value="InterPro"/>
</dbReference>
<dbReference type="SUPFAM" id="SSF52218">
    <property type="entry name" value="Flavoproteins"/>
    <property type="match status" value="1"/>
</dbReference>
<feature type="transmembrane region" description="Helical" evidence="2">
    <location>
        <begin position="479"/>
        <end position="502"/>
    </location>
</feature>